<dbReference type="PROSITE" id="PS00191">
    <property type="entry name" value="CYTOCHROME_B5_1"/>
    <property type="match status" value="1"/>
</dbReference>
<dbReference type="GO" id="GO:0046872">
    <property type="term" value="F:metal ion binding"/>
    <property type="evidence" value="ECO:0007669"/>
    <property type="project" value="UniProtKB-KW"/>
</dbReference>
<dbReference type="InterPro" id="IPR001199">
    <property type="entry name" value="Cyt_B5-like_heme/steroid-bd"/>
</dbReference>
<comment type="cofactor">
    <cofactor evidence="1">
        <name>heme b</name>
        <dbReference type="ChEBI" id="CHEBI:60344"/>
    </cofactor>
</comment>
<evidence type="ECO:0000256" key="6">
    <source>
        <dbReference type="SAM" id="Phobius"/>
    </source>
</evidence>
<dbReference type="Gene3D" id="3.10.120.10">
    <property type="entry name" value="Cytochrome b5-like heme/steroid binding domain"/>
    <property type="match status" value="1"/>
</dbReference>
<dbReference type="Proteomes" id="UP000039865">
    <property type="component" value="Unassembled WGS sequence"/>
</dbReference>
<feature type="transmembrane region" description="Helical" evidence="6">
    <location>
        <begin position="265"/>
        <end position="284"/>
    </location>
</feature>
<feature type="transmembrane region" description="Helical" evidence="6">
    <location>
        <begin position="201"/>
        <end position="223"/>
    </location>
</feature>
<dbReference type="EMBL" id="CCKQ01006085">
    <property type="protein sequence ID" value="CDW77376.1"/>
    <property type="molecule type" value="Genomic_DNA"/>
</dbReference>
<keyword evidence="4" id="KW-0479">Metal-binding</keyword>
<organism evidence="8 9">
    <name type="scientific">Stylonychia lemnae</name>
    <name type="common">Ciliate</name>
    <dbReference type="NCBI Taxonomy" id="5949"/>
    <lineage>
        <taxon>Eukaryota</taxon>
        <taxon>Sar</taxon>
        <taxon>Alveolata</taxon>
        <taxon>Ciliophora</taxon>
        <taxon>Intramacronucleata</taxon>
        <taxon>Spirotrichea</taxon>
        <taxon>Stichotrichia</taxon>
        <taxon>Sporadotrichida</taxon>
        <taxon>Oxytrichidae</taxon>
        <taxon>Stylonychinae</taxon>
        <taxon>Stylonychia</taxon>
    </lineage>
</organism>
<dbReference type="InterPro" id="IPR018506">
    <property type="entry name" value="Cyt_B5_heme-BS"/>
</dbReference>
<comment type="subcellular location">
    <subcellularLocation>
        <location evidence="2">Membrane</location>
        <topology evidence="2">Multi-pass membrane protein</topology>
    </subcellularLocation>
</comment>
<keyword evidence="6" id="KW-0812">Transmembrane</keyword>
<dbReference type="GO" id="GO:0020037">
    <property type="term" value="F:heme binding"/>
    <property type="evidence" value="ECO:0007669"/>
    <property type="project" value="InterPro"/>
</dbReference>
<keyword evidence="5" id="KW-0408">Iron</keyword>
<evidence type="ECO:0000259" key="7">
    <source>
        <dbReference type="PROSITE" id="PS50255"/>
    </source>
</evidence>
<dbReference type="InParanoid" id="A0A078A696"/>
<dbReference type="InterPro" id="IPR045150">
    <property type="entry name" value="CYB561D1/2"/>
</dbReference>
<evidence type="ECO:0000256" key="4">
    <source>
        <dbReference type="ARBA" id="ARBA00022723"/>
    </source>
</evidence>
<evidence type="ECO:0000313" key="8">
    <source>
        <dbReference type="EMBL" id="CDW77376.1"/>
    </source>
</evidence>
<dbReference type="InterPro" id="IPR036400">
    <property type="entry name" value="Cyt_B5-like_heme/steroid_sf"/>
</dbReference>
<dbReference type="GO" id="GO:0016020">
    <property type="term" value="C:membrane"/>
    <property type="evidence" value="ECO:0007669"/>
    <property type="project" value="UniProtKB-SubCell"/>
</dbReference>
<evidence type="ECO:0000256" key="1">
    <source>
        <dbReference type="ARBA" id="ARBA00001970"/>
    </source>
</evidence>
<evidence type="ECO:0000256" key="5">
    <source>
        <dbReference type="ARBA" id="ARBA00023004"/>
    </source>
</evidence>
<evidence type="ECO:0000313" key="9">
    <source>
        <dbReference type="Proteomes" id="UP000039865"/>
    </source>
</evidence>
<accession>A0A078A696</accession>
<dbReference type="GO" id="GO:0140575">
    <property type="term" value="F:transmembrane monodehydroascorbate reductase activity"/>
    <property type="evidence" value="ECO:0007669"/>
    <property type="project" value="InterPro"/>
</dbReference>
<dbReference type="PANTHER" id="PTHR15422:SF24">
    <property type="entry name" value="DOMON RELATED DOMAIN-CONTAINING PROTEIN"/>
    <property type="match status" value="1"/>
</dbReference>
<dbReference type="PROSITE" id="PS50255">
    <property type="entry name" value="CYTOCHROME_B5_2"/>
    <property type="match status" value="1"/>
</dbReference>
<dbReference type="SUPFAM" id="SSF55856">
    <property type="entry name" value="Cytochrome b5-like heme/steroid binding domain"/>
    <property type="match status" value="1"/>
</dbReference>
<sequence length="672" mass="77175">MILAQARGNESTAYDLWSTRHGRPSTDDVQNIVYGFITNDTHVVFQIDRDLDTGDSAQDFNVIVGEPMNMINSCNVNTANLQKHTSKGPFTMFLNYPEPNNSANTPASIGNLTEGNITNVIFGADYDEGAFFRIHGWILWLTWGPLAMIQLTTTRYLKAMSYGIQIHMITGILNLVCTLSLGILAAKENQWVIGEHPHAKIGYTIIASIVFICLTGVIMRLRIFKRVRIYQIHKIFGYTFLVFAQIQIVLGVLKYSQYFLDRPSPLGYIHIAFFGFLWIAFETYHQLHLRSKKSELKKKSKVISLYQFNQLVSLGRQLVILDDKIIDVESFLDNHPGGKNVLKWNVGRDISKFFYGSFQFTNMNNLEQKNTHSSLGWQLANQMAIGRLENNYSEEYPVELIYTSQQIAKNTKTFVFQGKELKPGLQNYYSNIGYFGKHFLVFNKKKPDQKRLYYICNCLTPKIYEQYIRLIRSYLESQSRLDCSSNRVALTVTAQSNKQGLSNIIHKRTIGDKYIIRGPLGKGLELQYQGMHLVYTDQIGFIGFLDLIAHLIRKNLGLLDKEESKQLSFVEFKIHLVVCVAKKKSLPGLELCNGLMRINQQMKKDNFSIRLKQVKDLKNFWTSEKIQNELSQFKDIQRIFISGPSKMCKSFDEVLTKMVQKGTLQKGNYEIL</sequence>
<feature type="domain" description="Cytochrome b5 heme-binding" evidence="7">
    <location>
        <begin position="300"/>
        <end position="389"/>
    </location>
</feature>
<dbReference type="Pfam" id="PF00173">
    <property type="entry name" value="Cyt-b5"/>
    <property type="match status" value="1"/>
</dbReference>
<dbReference type="SMART" id="SM01117">
    <property type="entry name" value="Cyt-b5"/>
    <property type="match status" value="1"/>
</dbReference>
<evidence type="ECO:0000256" key="3">
    <source>
        <dbReference type="ARBA" id="ARBA00022617"/>
    </source>
</evidence>
<name>A0A078A696_STYLE</name>
<dbReference type="OrthoDB" id="260091at2759"/>
<keyword evidence="3" id="KW-0349">Heme</keyword>
<keyword evidence="6" id="KW-0472">Membrane</keyword>
<feature type="transmembrane region" description="Helical" evidence="6">
    <location>
        <begin position="164"/>
        <end position="186"/>
    </location>
</feature>
<dbReference type="Gene3D" id="1.20.120.1770">
    <property type="match status" value="1"/>
</dbReference>
<protein>
    <recommendedName>
        <fullName evidence="7">Cytochrome b5 heme-binding domain-containing protein</fullName>
    </recommendedName>
</protein>
<feature type="transmembrane region" description="Helical" evidence="6">
    <location>
        <begin position="235"/>
        <end position="253"/>
    </location>
</feature>
<proteinExistence type="predicted"/>
<dbReference type="PANTHER" id="PTHR15422">
    <property type="entry name" value="OS05G0565100 PROTEIN"/>
    <property type="match status" value="1"/>
</dbReference>
<keyword evidence="6" id="KW-1133">Transmembrane helix</keyword>
<gene>
    <name evidence="8" type="primary">Contig1342.g51</name>
    <name evidence="8" type="ORF">STYLEM_6336</name>
</gene>
<dbReference type="OMA" id="DIHAIIM"/>
<dbReference type="AlphaFoldDB" id="A0A078A696"/>
<keyword evidence="9" id="KW-1185">Reference proteome</keyword>
<evidence type="ECO:0000256" key="2">
    <source>
        <dbReference type="ARBA" id="ARBA00004141"/>
    </source>
</evidence>
<reference evidence="8 9" key="1">
    <citation type="submission" date="2014-06" db="EMBL/GenBank/DDBJ databases">
        <authorList>
            <person name="Swart Estienne"/>
        </authorList>
    </citation>
    <scope>NUCLEOTIDE SEQUENCE [LARGE SCALE GENOMIC DNA]</scope>
    <source>
        <strain evidence="8 9">130c</strain>
    </source>
</reference>
<dbReference type="CDD" id="cd08760">
    <property type="entry name" value="Cyt_b561_FRRS1_like"/>
    <property type="match status" value="1"/>
</dbReference>